<protein>
    <submittedName>
        <fullName evidence="1">Uncharacterized protein</fullName>
    </submittedName>
</protein>
<accession>A0A5E6PX75</accession>
<sequence length="912" mass="102303">MISDLAYLDEQDRASLQTIMAFLQQRLADVGTIDWALSLKPQQRVERLAIEYLLQGSPGRNLDEPWSSAWQLIEESWISSRLELDPSTAIYDIQNRLRAGDRSGAVISRIVTCVMPSLCVEARDSWRRRFANKPSRPTTFEQLLSVKLTSGELIDLDVLELAQLTDVTFLNELGVALESAVNLGLQVARRLGWNDQDHFWKLGDLRRVYYSIGTPDDDNGRDPDAFHTGIAPAVKLLFAVVERIAEISLPNARQFVERWRAEQSSVHTRLWAAAARNPELVMPTQVIAFLANLDDLHFWNLHIFPEIAELRAIRFGDLDLQSQKTIAKRIHKGPPRNFWPKRVEPEKIKEARTYQAVREFRRIEAAGGVLPLDSQEWMNSNLSRFNDLVDMGVDGGLPKGPTAHWVQPNPDSKYDSMTGVTRLRALEAALLTSRDGWGHSAAAGANDWVQEFENSQLVLGDLESAGNGGDDFPFVWNRFGWAHSPTIKDGNSILTRDLQAEAERVLSMMNQVTENTLSVAIEGVCSWLDAWRTQVVFSNLGLPVWAKVWPLAVAATNKQTAHTDDANLNALVRNANDDDEPMDLDTLNTPVGKLVGVFIEAWRSLAGAEVLFAEGTITRTMRDTAISATGRSGLIVRHRFIEHLPYFLRSDRHWAEVNLISPLLINDDTSVPLWRAVARRTRYSDVLKIIGNEIVVRANDRRLGREARQSLVFSLVIESLHSFREEREPAVSNPKILQMLRNLDDEIRATAANAVQQFVRELSANKSDEIEAPGAAELFRKAVAPFLKQVWPSERSLATPGVSGAFAVLPAASEDAFGEAVDVIERFLVPFKCWSLIAYGLYGEVHGVKRLSIIDNEYKAKALLRLFDLTIGSSDGAIIPYDLTEALDQIQYVSPELTKDPIYRRLSTAARR</sequence>
<dbReference type="EMBL" id="CABVGY010000003">
    <property type="protein sequence ID" value="VVM47497.1"/>
    <property type="molecule type" value="Genomic_DNA"/>
</dbReference>
<reference evidence="1 2" key="1">
    <citation type="submission" date="2019-09" db="EMBL/GenBank/DDBJ databases">
        <authorList>
            <person name="Chandra G."/>
            <person name="Truman W A."/>
        </authorList>
    </citation>
    <scope>NUCLEOTIDE SEQUENCE [LARGE SCALE GENOMIC DNA]</scope>
    <source>
        <strain evidence="1">PS659</strain>
    </source>
</reference>
<dbReference type="OrthoDB" id="8112331at2"/>
<evidence type="ECO:0000313" key="1">
    <source>
        <dbReference type="EMBL" id="VVM47497.1"/>
    </source>
</evidence>
<evidence type="ECO:0000313" key="2">
    <source>
        <dbReference type="Proteomes" id="UP000326729"/>
    </source>
</evidence>
<gene>
    <name evidence="1" type="ORF">PS659_00619</name>
</gene>
<name>A0A5E6PX75_PSEFL</name>
<dbReference type="AlphaFoldDB" id="A0A5E6PX75"/>
<organism evidence="1 2">
    <name type="scientific">Pseudomonas fluorescens</name>
    <dbReference type="NCBI Taxonomy" id="294"/>
    <lineage>
        <taxon>Bacteria</taxon>
        <taxon>Pseudomonadati</taxon>
        <taxon>Pseudomonadota</taxon>
        <taxon>Gammaproteobacteria</taxon>
        <taxon>Pseudomonadales</taxon>
        <taxon>Pseudomonadaceae</taxon>
        <taxon>Pseudomonas</taxon>
    </lineage>
</organism>
<dbReference type="Proteomes" id="UP000326729">
    <property type="component" value="Unassembled WGS sequence"/>
</dbReference>
<dbReference type="RefSeq" id="WP_150714785.1">
    <property type="nucleotide sequence ID" value="NZ_CABVGY010000003.1"/>
</dbReference>
<proteinExistence type="predicted"/>